<dbReference type="EMBL" id="CP163445">
    <property type="protein sequence ID" value="XDQ79415.1"/>
    <property type="molecule type" value="Genomic_DNA"/>
</dbReference>
<gene>
    <name evidence="2" type="ORF">AB2U05_13555</name>
</gene>
<feature type="compositionally biased region" description="Pro residues" evidence="1">
    <location>
        <begin position="115"/>
        <end position="139"/>
    </location>
</feature>
<protein>
    <submittedName>
        <fullName evidence="2">Uncharacterized protein</fullName>
    </submittedName>
</protein>
<feature type="region of interest" description="Disordered" evidence="1">
    <location>
        <begin position="112"/>
        <end position="153"/>
    </location>
</feature>
<dbReference type="RefSeq" id="WP_369183328.1">
    <property type="nucleotide sequence ID" value="NZ_CP163445.1"/>
</dbReference>
<organism evidence="2">
    <name type="scientific">Streptomyces sp. Y1</name>
    <dbReference type="NCBI Taxonomy" id="3238634"/>
    <lineage>
        <taxon>Bacteria</taxon>
        <taxon>Bacillati</taxon>
        <taxon>Actinomycetota</taxon>
        <taxon>Actinomycetes</taxon>
        <taxon>Kitasatosporales</taxon>
        <taxon>Streptomycetaceae</taxon>
        <taxon>Streptomyces</taxon>
    </lineage>
</organism>
<accession>A0AB39TJQ9</accession>
<dbReference type="AlphaFoldDB" id="A0AB39TJQ9"/>
<sequence length="153" mass="16266">MSTPTDPTGPVSEPTPEGQTWYPQELVEQQGWWHPADPAHMDGTWPAWQLPAWYAGRTGVVAVPGPPGMPGTSQYVWGGWLPWQAGTDHFDPAQEWPDAVRLTVHDMQAALGLLPPAPPTPPVPPAPTDPGPATPPITPPTLGLPTDTDPEGA</sequence>
<evidence type="ECO:0000256" key="1">
    <source>
        <dbReference type="SAM" id="MobiDB-lite"/>
    </source>
</evidence>
<name>A0AB39TJQ9_9ACTN</name>
<evidence type="ECO:0000313" key="2">
    <source>
        <dbReference type="EMBL" id="XDQ79415.1"/>
    </source>
</evidence>
<proteinExistence type="predicted"/>
<reference evidence="2" key="1">
    <citation type="submission" date="2024-07" db="EMBL/GenBank/DDBJ databases">
        <authorList>
            <person name="Yu S.T."/>
        </authorList>
    </citation>
    <scope>NUCLEOTIDE SEQUENCE</scope>
    <source>
        <strain evidence="2">Y1</strain>
    </source>
</reference>